<dbReference type="InterPro" id="IPR036543">
    <property type="entry name" value="Guanylate-bd_C_sf"/>
</dbReference>
<evidence type="ECO:0000256" key="1">
    <source>
        <dbReference type="ARBA" id="ARBA00022741"/>
    </source>
</evidence>
<feature type="compositionally biased region" description="Low complexity" evidence="5">
    <location>
        <begin position="1"/>
        <end position="16"/>
    </location>
</feature>
<proteinExistence type="inferred from homology"/>
<dbReference type="Proteomes" id="UP001162131">
    <property type="component" value="Unassembled WGS sequence"/>
</dbReference>
<dbReference type="SUPFAM" id="SSF52540">
    <property type="entry name" value="P-loop containing nucleoside triphosphate hydrolases"/>
    <property type="match status" value="1"/>
</dbReference>
<comment type="caution">
    <text evidence="7">The sequence shown here is derived from an EMBL/GenBank/DDBJ whole genome shotgun (WGS) entry which is preliminary data.</text>
</comment>
<keyword evidence="3" id="KW-0342">GTP-binding</keyword>
<evidence type="ECO:0000259" key="6">
    <source>
        <dbReference type="PROSITE" id="PS51715"/>
    </source>
</evidence>
<dbReference type="PROSITE" id="PS51715">
    <property type="entry name" value="G_GB1_RHD3"/>
    <property type="match status" value="1"/>
</dbReference>
<organism evidence="7 8">
    <name type="scientific">Blepharisma stoltei</name>
    <dbReference type="NCBI Taxonomy" id="1481888"/>
    <lineage>
        <taxon>Eukaryota</taxon>
        <taxon>Sar</taxon>
        <taxon>Alveolata</taxon>
        <taxon>Ciliophora</taxon>
        <taxon>Postciliodesmatophora</taxon>
        <taxon>Heterotrichea</taxon>
        <taxon>Heterotrichida</taxon>
        <taxon>Blepharismidae</taxon>
        <taxon>Blepharisma</taxon>
    </lineage>
</organism>
<keyword evidence="1" id="KW-0547">Nucleotide-binding</keyword>
<dbReference type="GO" id="GO:0005525">
    <property type="term" value="F:GTP binding"/>
    <property type="evidence" value="ECO:0007669"/>
    <property type="project" value="UniProtKB-KW"/>
</dbReference>
<name>A0AAU9JQE3_9CILI</name>
<evidence type="ECO:0000313" key="7">
    <source>
        <dbReference type="EMBL" id="CAG9326736.1"/>
    </source>
</evidence>
<dbReference type="SUPFAM" id="SSF48340">
    <property type="entry name" value="Interferon-induced guanylate-binding protein 1 (GBP1), C-terminal domain"/>
    <property type="match status" value="1"/>
</dbReference>
<sequence length="657" mass="74641">MSDSSSVSSESSSEISEISERQDEVDPFVPPLQLQNEDIPENLSLKAIYSSVHQKYSYDPNEQNNEENSTFETKTHQGPIQLIKVTDSGTFEVCKKGAEFLKGIKTKIGVVSIGGPTRSGKSFVMNLLANGTGSGFEVGSRVAACTQGIWIWGEPMQAANMSIIFLDSEGCKSVEKSANHDAKIFSLLILLSSVFIYNSKGVIDEQAINQLSFAASLSELISTRITPSDSDEEIKRRLAALSPKFIWLLRDFHLSLVDEEDIPISSKQYMDKILTNRISIGRNVDKYNKIREAILETFIDRDCITLPRPVEQEKQLEALAEFDLDSLRPKFKKSFEQLQLSALEHCPHKKFDGLEIQGSNLLSFLEEMIKAINDGIAPNINTAWSHVIKLQYEELMTDIKKRYIKARDVEIQNLPYDESELLIKLQAAKDRALALLLEVQLKDEALEEGCREEFGGFYHDDITFTLKANQAASEAFNLSLIEKLFRDILVDLEQGKYFETFDGLETDWAVAMRRYEKEAIGPGKFIALSQFSRKHQHNAFARYFQDIADKYEDQVLELRKKEKEYEDRLYATRKRDDAETKQLVLAHVAHLEKELGIMVDERQQLGDILGRVQYEIANALKKKKEEEQEEPINPDDVEVDIKPKKKSNSKSCGCVLF</sequence>
<dbReference type="AlphaFoldDB" id="A0AAU9JQE3"/>
<dbReference type="EMBL" id="CAJZBQ010000041">
    <property type="protein sequence ID" value="CAG9326736.1"/>
    <property type="molecule type" value="Genomic_DNA"/>
</dbReference>
<dbReference type="GO" id="GO:0003924">
    <property type="term" value="F:GTPase activity"/>
    <property type="evidence" value="ECO:0007669"/>
    <property type="project" value="InterPro"/>
</dbReference>
<dbReference type="InterPro" id="IPR027417">
    <property type="entry name" value="P-loop_NTPase"/>
</dbReference>
<evidence type="ECO:0000313" key="8">
    <source>
        <dbReference type="Proteomes" id="UP001162131"/>
    </source>
</evidence>
<dbReference type="Gene3D" id="3.40.50.300">
    <property type="entry name" value="P-loop containing nucleotide triphosphate hydrolases"/>
    <property type="match status" value="1"/>
</dbReference>
<keyword evidence="8" id="KW-1185">Reference proteome</keyword>
<dbReference type="Gene3D" id="1.20.1000.10">
    <property type="entry name" value="Guanylate-binding protein, C-terminal domain"/>
    <property type="match status" value="1"/>
</dbReference>
<dbReference type="PANTHER" id="PTHR10751">
    <property type="entry name" value="GUANYLATE BINDING PROTEIN"/>
    <property type="match status" value="1"/>
</dbReference>
<comment type="similarity">
    <text evidence="4">Belongs to the TRAFAC class dynamin-like GTPase superfamily. GB1/RHD3 GTPase family.</text>
</comment>
<feature type="domain" description="GB1/RHD3-type G" evidence="6">
    <location>
        <begin position="105"/>
        <end position="377"/>
    </location>
</feature>
<dbReference type="Pfam" id="PF02263">
    <property type="entry name" value="GBP"/>
    <property type="match status" value="1"/>
</dbReference>
<dbReference type="InterPro" id="IPR015894">
    <property type="entry name" value="Guanylate-bd_N"/>
</dbReference>
<feature type="region of interest" description="Disordered" evidence="5">
    <location>
        <begin position="1"/>
        <end position="36"/>
    </location>
</feature>
<protein>
    <recommendedName>
        <fullName evidence="6">GB1/RHD3-type G domain-containing protein</fullName>
    </recommendedName>
</protein>
<gene>
    <name evidence="7" type="ORF">BSTOLATCC_MIC42003</name>
</gene>
<dbReference type="InterPro" id="IPR030386">
    <property type="entry name" value="G_GB1_RHD3_dom"/>
</dbReference>
<keyword evidence="2" id="KW-0378">Hydrolase</keyword>
<reference evidence="7" key="1">
    <citation type="submission" date="2021-09" db="EMBL/GenBank/DDBJ databases">
        <authorList>
            <consortium name="AG Swart"/>
            <person name="Singh M."/>
            <person name="Singh A."/>
            <person name="Seah K."/>
            <person name="Emmerich C."/>
        </authorList>
    </citation>
    <scope>NUCLEOTIDE SEQUENCE</scope>
    <source>
        <strain evidence="7">ATCC30299</strain>
    </source>
</reference>
<feature type="region of interest" description="Disordered" evidence="5">
    <location>
        <begin position="623"/>
        <end position="652"/>
    </location>
</feature>
<evidence type="ECO:0000256" key="5">
    <source>
        <dbReference type="SAM" id="MobiDB-lite"/>
    </source>
</evidence>
<evidence type="ECO:0000256" key="2">
    <source>
        <dbReference type="ARBA" id="ARBA00022801"/>
    </source>
</evidence>
<accession>A0AAU9JQE3</accession>
<evidence type="ECO:0000256" key="3">
    <source>
        <dbReference type="ARBA" id="ARBA00023134"/>
    </source>
</evidence>
<feature type="compositionally biased region" description="Acidic residues" evidence="5">
    <location>
        <begin position="627"/>
        <end position="638"/>
    </location>
</feature>
<evidence type="ECO:0000256" key="4">
    <source>
        <dbReference type="PROSITE-ProRule" id="PRU01052"/>
    </source>
</evidence>